<dbReference type="InterPro" id="IPR013830">
    <property type="entry name" value="SGNH_hydro"/>
</dbReference>
<reference evidence="2 3" key="1">
    <citation type="submission" date="2019-04" db="EMBL/GenBank/DDBJ databases">
        <title>Draft genome sequences of Streptomyces avermitilis ATCC 31267.</title>
        <authorList>
            <person name="Komaki H."/>
            <person name="Tamura T."/>
            <person name="Hosoyama A."/>
        </authorList>
    </citation>
    <scope>NUCLEOTIDE SEQUENCE [LARGE SCALE GENOMIC DNA]</scope>
    <source>
        <strain evidence="2 3">ATCC 31267</strain>
    </source>
</reference>
<accession>A0A4D4MK81</accession>
<feature type="domain" description="SGNH hydrolase-type esterase" evidence="1">
    <location>
        <begin position="169"/>
        <end position="348"/>
    </location>
</feature>
<dbReference type="SUPFAM" id="SSF52266">
    <property type="entry name" value="SGNH hydrolase"/>
    <property type="match status" value="1"/>
</dbReference>
<gene>
    <name evidence="2" type="ORF">SAV31267_013840</name>
</gene>
<name>A0A4D4MK81_STRAX</name>
<dbReference type="PANTHER" id="PTHR43784:SF2">
    <property type="entry name" value="GDSL-LIKE LIPASE_ACYLHYDROLASE, PUTATIVE (AFU_ORTHOLOGUE AFUA_2G00820)-RELATED"/>
    <property type="match status" value="1"/>
</dbReference>
<dbReference type="InterPro" id="IPR053140">
    <property type="entry name" value="GDSL_Rv0518-like"/>
</dbReference>
<evidence type="ECO:0000259" key="1">
    <source>
        <dbReference type="Pfam" id="PF13472"/>
    </source>
</evidence>
<dbReference type="Proteomes" id="UP000299211">
    <property type="component" value="Unassembled WGS sequence"/>
</dbReference>
<dbReference type="AlphaFoldDB" id="A0A4D4MK81"/>
<dbReference type="EMBL" id="BJHY01000001">
    <property type="protein sequence ID" value="GDY71899.1"/>
    <property type="molecule type" value="Genomic_DNA"/>
</dbReference>
<dbReference type="RefSeq" id="WP_048894237.1">
    <property type="nucleotide sequence ID" value="NZ_BAABTN010000063.1"/>
</dbReference>
<evidence type="ECO:0000313" key="2">
    <source>
        <dbReference type="EMBL" id="GDY71899.1"/>
    </source>
</evidence>
<dbReference type="Pfam" id="PF13472">
    <property type="entry name" value="Lipase_GDSL_2"/>
    <property type="match status" value="1"/>
</dbReference>
<organism evidence="2 3">
    <name type="scientific">Streptomyces avermitilis</name>
    <dbReference type="NCBI Taxonomy" id="33903"/>
    <lineage>
        <taxon>Bacteria</taxon>
        <taxon>Bacillati</taxon>
        <taxon>Actinomycetota</taxon>
        <taxon>Actinomycetes</taxon>
        <taxon>Kitasatosporales</taxon>
        <taxon>Streptomycetaceae</taxon>
        <taxon>Streptomyces</taxon>
    </lineage>
</organism>
<sequence>MTGIQQTVAVWAPSMVPFGRSFRDQTVRMVVRPSAGGTRARLRLSNLHGPAELTVGAVSVAPEGRPPRPVSFDGATKAVIGRGRELLTDVLPVDVERGQNLLVSVYLPGSTGPSTHHRDAFETTYVSAPRSGDLTAEDGLDGFTATETSWYFLAGLTVTTDEVDGTLVAFGDSITDGANTTTGANRRWPDLVDAPRLAVVNAGTGGNRLLSDWTDSAGVRRFAHDALGHPGIRAVIVLTGINDILGGENDAGRPLTARDLVDGYRSLIREAHESGVRVIGGTLLPSRTLTDAQNALREEANEWIRTGRHFDGVADFERVMADPDDPRALAPGYDSGDGLHPNDAGMAALAGAVDPTTLT</sequence>
<comment type="caution">
    <text evidence="2">The sequence shown here is derived from an EMBL/GenBank/DDBJ whole genome shotgun (WGS) entry which is preliminary data.</text>
</comment>
<dbReference type="STRING" id="33903.AQJ43_34475"/>
<dbReference type="InterPro" id="IPR036514">
    <property type="entry name" value="SGNH_hydro_sf"/>
</dbReference>
<dbReference type="CDD" id="cd01830">
    <property type="entry name" value="XynE_like"/>
    <property type="match status" value="1"/>
</dbReference>
<dbReference type="GO" id="GO:0016787">
    <property type="term" value="F:hydrolase activity"/>
    <property type="evidence" value="ECO:0007669"/>
    <property type="project" value="UniProtKB-KW"/>
</dbReference>
<proteinExistence type="predicted"/>
<protein>
    <submittedName>
        <fullName evidence="2">SGNH hydrolase</fullName>
    </submittedName>
</protein>
<dbReference type="PANTHER" id="PTHR43784">
    <property type="entry name" value="GDSL-LIKE LIPASE/ACYLHYDROLASE, PUTATIVE (AFU_ORTHOLOGUE AFUA_2G00820)-RELATED"/>
    <property type="match status" value="1"/>
</dbReference>
<dbReference type="Gene3D" id="3.40.50.1110">
    <property type="entry name" value="SGNH hydrolase"/>
    <property type="match status" value="1"/>
</dbReference>
<keyword evidence="2" id="KW-0378">Hydrolase</keyword>
<evidence type="ECO:0000313" key="3">
    <source>
        <dbReference type="Proteomes" id="UP000299211"/>
    </source>
</evidence>